<reference evidence="9 10" key="1">
    <citation type="submission" date="2016-10" db="EMBL/GenBank/DDBJ databases">
        <authorList>
            <person name="de Groot N.N."/>
        </authorList>
    </citation>
    <scope>NUCLEOTIDE SEQUENCE [LARGE SCALE GENOMIC DNA]</scope>
    <source>
        <strain evidence="9 10">DSM 10495</strain>
    </source>
</reference>
<evidence type="ECO:0000259" key="8">
    <source>
        <dbReference type="Pfam" id="PF21982"/>
    </source>
</evidence>
<feature type="domain" description="RecX first three-helical" evidence="8">
    <location>
        <begin position="67"/>
        <end position="105"/>
    </location>
</feature>
<dbReference type="InterPro" id="IPR003783">
    <property type="entry name" value="Regulatory_RecX"/>
</dbReference>
<dbReference type="PANTHER" id="PTHR33602:SF1">
    <property type="entry name" value="REGULATORY PROTEIN RECX FAMILY PROTEIN"/>
    <property type="match status" value="1"/>
</dbReference>
<evidence type="ECO:0000313" key="10">
    <source>
        <dbReference type="Proteomes" id="UP000182652"/>
    </source>
</evidence>
<comment type="function">
    <text evidence="5">Modulates RecA activity.</text>
</comment>
<dbReference type="PANTHER" id="PTHR33602">
    <property type="entry name" value="REGULATORY PROTEIN RECX FAMILY PROTEIN"/>
    <property type="match status" value="1"/>
</dbReference>
<keyword evidence="4 5" id="KW-0963">Cytoplasm</keyword>
<gene>
    <name evidence="5" type="primary">recX</name>
    <name evidence="9" type="ORF">SAMN04489745_2602</name>
</gene>
<comment type="subcellular location">
    <subcellularLocation>
        <location evidence="1 5">Cytoplasm</location>
    </subcellularLocation>
</comment>
<evidence type="ECO:0000256" key="2">
    <source>
        <dbReference type="ARBA" id="ARBA00009695"/>
    </source>
</evidence>
<dbReference type="Gene3D" id="1.10.10.10">
    <property type="entry name" value="Winged helix-like DNA-binding domain superfamily/Winged helix DNA-binding domain"/>
    <property type="match status" value="1"/>
</dbReference>
<evidence type="ECO:0000259" key="7">
    <source>
        <dbReference type="Pfam" id="PF02631"/>
    </source>
</evidence>
<feature type="region of interest" description="Disordered" evidence="6">
    <location>
        <begin position="1"/>
        <end position="63"/>
    </location>
</feature>
<name>A0A1H4RMV0_9MICC</name>
<dbReference type="GO" id="GO:0005737">
    <property type="term" value="C:cytoplasm"/>
    <property type="evidence" value="ECO:0007669"/>
    <property type="project" value="UniProtKB-SubCell"/>
</dbReference>
<dbReference type="STRING" id="156980.SAMN04489745_2602"/>
<protein>
    <recommendedName>
        <fullName evidence="3 5">Regulatory protein RecX</fullName>
    </recommendedName>
</protein>
<dbReference type="Pfam" id="PF02631">
    <property type="entry name" value="RecX_HTH2"/>
    <property type="match status" value="1"/>
</dbReference>
<dbReference type="EMBL" id="FNSN01000003">
    <property type="protein sequence ID" value="SEC33167.1"/>
    <property type="molecule type" value="Genomic_DNA"/>
</dbReference>
<dbReference type="InterPro" id="IPR036388">
    <property type="entry name" value="WH-like_DNA-bd_sf"/>
</dbReference>
<proteinExistence type="inferred from homology"/>
<feature type="domain" description="RecX second three-helical" evidence="7">
    <location>
        <begin position="113"/>
        <end position="154"/>
    </location>
</feature>
<dbReference type="HAMAP" id="MF_01114">
    <property type="entry name" value="RecX"/>
    <property type="match status" value="1"/>
</dbReference>
<dbReference type="InterPro" id="IPR053924">
    <property type="entry name" value="RecX_HTH_2nd"/>
</dbReference>
<evidence type="ECO:0000256" key="1">
    <source>
        <dbReference type="ARBA" id="ARBA00004496"/>
    </source>
</evidence>
<dbReference type="Pfam" id="PF21982">
    <property type="entry name" value="RecX_HTH1"/>
    <property type="match status" value="1"/>
</dbReference>
<organism evidence="9 10">
    <name type="scientific">Arthrobacter woluwensis</name>
    <dbReference type="NCBI Taxonomy" id="156980"/>
    <lineage>
        <taxon>Bacteria</taxon>
        <taxon>Bacillati</taxon>
        <taxon>Actinomycetota</taxon>
        <taxon>Actinomycetes</taxon>
        <taxon>Micrococcales</taxon>
        <taxon>Micrococcaceae</taxon>
        <taxon>Arthrobacter</taxon>
    </lineage>
</organism>
<keyword evidence="10" id="KW-1185">Reference proteome</keyword>
<dbReference type="GO" id="GO:0006282">
    <property type="term" value="P:regulation of DNA repair"/>
    <property type="evidence" value="ECO:0007669"/>
    <property type="project" value="UniProtKB-UniRule"/>
</dbReference>
<accession>A0A1H4RMV0</accession>
<dbReference type="InterPro" id="IPR053926">
    <property type="entry name" value="RecX_HTH_1st"/>
</dbReference>
<dbReference type="Proteomes" id="UP000182652">
    <property type="component" value="Unassembled WGS sequence"/>
</dbReference>
<evidence type="ECO:0000313" key="9">
    <source>
        <dbReference type="EMBL" id="SEC33167.1"/>
    </source>
</evidence>
<evidence type="ECO:0000256" key="6">
    <source>
        <dbReference type="SAM" id="MobiDB-lite"/>
    </source>
</evidence>
<evidence type="ECO:0000256" key="5">
    <source>
        <dbReference type="HAMAP-Rule" id="MF_01114"/>
    </source>
</evidence>
<sequence length="224" mass="24993">MTVPGLRPASALSKPTGPPKELPWGAGHDPEGGSETAPARRRKRPESTGAVPPEPEQDRDADPEAVARTIILRQLSAGPRTRHQLATKLKDREIPETAARAVLDRFEELRLINDAEFAELWVRSRAEHRHLGSSTLRRELREKGVADHLIETALEQLTAADEREAARYLVAKKLARVDRASLDRAEKDKHTRRLVAMLVRKGHSPGVAFGIVAEELNREDDSWE</sequence>
<comment type="similarity">
    <text evidence="2 5">Belongs to the RecX family.</text>
</comment>
<evidence type="ECO:0000256" key="4">
    <source>
        <dbReference type="ARBA" id="ARBA00022490"/>
    </source>
</evidence>
<evidence type="ECO:0000256" key="3">
    <source>
        <dbReference type="ARBA" id="ARBA00018111"/>
    </source>
</evidence>
<dbReference type="AlphaFoldDB" id="A0A1H4RMV0"/>